<name>A0ABU2FNI4_9EURY</name>
<protein>
    <submittedName>
        <fullName evidence="1">Uncharacterized protein</fullName>
    </submittedName>
</protein>
<evidence type="ECO:0000313" key="2">
    <source>
        <dbReference type="Proteomes" id="UP001268864"/>
    </source>
</evidence>
<organism evidence="1 2">
    <name type="scientific">Haloarcula onubensis</name>
    <dbReference type="NCBI Taxonomy" id="2950539"/>
    <lineage>
        <taxon>Archaea</taxon>
        <taxon>Methanobacteriati</taxon>
        <taxon>Methanobacteriota</taxon>
        <taxon>Stenosarchaea group</taxon>
        <taxon>Halobacteria</taxon>
        <taxon>Halobacteriales</taxon>
        <taxon>Haloarculaceae</taxon>
        <taxon>Haloarcula</taxon>
    </lineage>
</organism>
<reference evidence="1 2" key="1">
    <citation type="submission" date="2022-06" db="EMBL/GenBank/DDBJ databases">
        <title>Halomicroarcula sp. a new haloarchaeum isolate from saline soil.</title>
        <authorList>
            <person name="Strakova D."/>
            <person name="Galisteo C."/>
            <person name="Sanchez-Porro C."/>
            <person name="Ventosa A."/>
        </authorList>
    </citation>
    <scope>NUCLEOTIDE SEQUENCE [LARGE SCALE GENOMIC DNA]</scope>
    <source>
        <strain evidence="1 2">S3CR25-11</strain>
    </source>
</reference>
<dbReference type="RefSeq" id="WP_310900147.1">
    <property type="nucleotide sequence ID" value="NZ_JAMQOS010000002.1"/>
</dbReference>
<evidence type="ECO:0000313" key="1">
    <source>
        <dbReference type="EMBL" id="MDS0282318.1"/>
    </source>
</evidence>
<sequence>MDLQATELGDLEDRLSDALDRLGELQAGTRVSSDAFFSEPFMRNHTEFDSFVAFYEHAPWSLTEPTDVQGVPRQALNDYVAATTDFESWEAMKTQAAEEEIIDQVVP</sequence>
<accession>A0ABU2FNI4</accession>
<proteinExistence type="predicted"/>
<gene>
    <name evidence="1" type="ORF">NDI86_09285</name>
</gene>
<keyword evidence="2" id="KW-1185">Reference proteome</keyword>
<dbReference type="Proteomes" id="UP001268864">
    <property type="component" value="Unassembled WGS sequence"/>
</dbReference>
<dbReference type="EMBL" id="JAMQOS010000002">
    <property type="protein sequence ID" value="MDS0282318.1"/>
    <property type="molecule type" value="Genomic_DNA"/>
</dbReference>
<comment type="caution">
    <text evidence="1">The sequence shown here is derived from an EMBL/GenBank/DDBJ whole genome shotgun (WGS) entry which is preliminary data.</text>
</comment>